<dbReference type="CDD" id="cd00200">
    <property type="entry name" value="WD40"/>
    <property type="match status" value="1"/>
</dbReference>
<dbReference type="PROSITE" id="PS00678">
    <property type="entry name" value="WD_REPEATS_1"/>
    <property type="match status" value="5"/>
</dbReference>
<dbReference type="Proteomes" id="UP001171945">
    <property type="component" value="Unassembled WGS sequence"/>
</dbReference>
<feature type="repeat" description="WD" evidence="3">
    <location>
        <begin position="526"/>
        <end position="569"/>
    </location>
</feature>
<dbReference type="Pfam" id="PF00400">
    <property type="entry name" value="WD40"/>
    <property type="match status" value="10"/>
</dbReference>
<dbReference type="SUPFAM" id="SSF50978">
    <property type="entry name" value="WD40 repeat-like"/>
    <property type="match status" value="2"/>
</dbReference>
<evidence type="ECO:0000256" key="2">
    <source>
        <dbReference type="ARBA" id="ARBA00022737"/>
    </source>
</evidence>
<keyword evidence="4" id="KW-0472">Membrane</keyword>
<dbReference type="Pfam" id="PF20703">
    <property type="entry name" value="nSTAND1"/>
    <property type="match status" value="1"/>
</dbReference>
<sequence length="912" mass="101123">WEGMREGITPAETLNQVGGVGGALARKAQAIYNKLSDADKSIARRAFLKLVQLGEGSRYTRCRVPVTNMVAKGEVYEQVSAVLHKFSGTDARLITLSDTNTLAVAEVTHEALLEHWSNLRGWLESSREDLRFAQRLDGAVKRWAAMKSEQGKKRAAGLLWQSLNLERLEEFYERNQLDMTTEQVAFFDRSTQKARQVKQIRHATIAGLLILTVVSLIGFLSAILAEKKAVQVEQIRTENLFESQLKHASLLARWGVEDYTAARAILQQTYHLDNEIAISRRHARNWLAGFVDLMGGTADKVYEGAGVALKSVAVSPDGKRLAAVGEKSTVVLFDVASGKLIKRLEGHDLGADGQEVYIRDIVFHPQGQWLARAGDDKRIIFGSLNGEKQWEWQAPNGVFALAVSPDGRLLAASTGADDKTDFGNKTTLLAVKTGEVLRTFEGHNKIVFESGLTFNPSGELLATASYDHTARLWDVTTGKTIRILRGHTDEVTSVSFSPNGQLIATSSVDNKIMLWEVNSEKPPRILTGHKDVVHDLRFVIKEDRLLLLSGSLDRTLRIWDIDSGVTIRVLQGHEAGIGEGGLAIHEDFIFSASWDKTVRRWALDLPHQQMVDLPGEPASTAIAPDGNSVAVGFNDGALRWYSLPETRLLWEQEQVHTDIVKRLAFNAKGCLLASASYDNTVKLWQLKEGQLQEQQTFAVHSAHAVAFSPDSQIIATAGYDGQIGLFTVGTSLKRFINAHKGKVASVSFDNSGRHLLSSGMVDFTLRLWNLKPSPPTLLEKEFPIVQHKLMWASLSPDNKRIVRVGRGSSVAIYATEEAQEQYRLVGHQQTVLRAIFSPDSQQVATISGDATVRLWDLNNGNEIFVLRLPANTGKPYQIWDFDFRCNPKNCWIAVPLTRGKLVLYKFGAINEN</sequence>
<dbReference type="PROSITE" id="PS50294">
    <property type="entry name" value="WD_REPEATS_REGION"/>
    <property type="match status" value="6"/>
</dbReference>
<proteinExistence type="predicted"/>
<evidence type="ECO:0000256" key="3">
    <source>
        <dbReference type="PROSITE-ProRule" id="PRU00221"/>
    </source>
</evidence>
<dbReference type="Gene3D" id="2.130.10.10">
    <property type="entry name" value="YVTN repeat-like/Quinoprotein amine dehydrogenase"/>
    <property type="match status" value="4"/>
</dbReference>
<evidence type="ECO:0000259" key="5">
    <source>
        <dbReference type="Pfam" id="PF20703"/>
    </source>
</evidence>
<dbReference type="InterPro" id="IPR036322">
    <property type="entry name" value="WD40_repeat_dom_sf"/>
</dbReference>
<dbReference type="InterPro" id="IPR019775">
    <property type="entry name" value="WD40_repeat_CS"/>
</dbReference>
<dbReference type="PRINTS" id="PR00320">
    <property type="entry name" value="GPROTEINBRPT"/>
</dbReference>
<feature type="repeat" description="WD" evidence="3">
    <location>
        <begin position="736"/>
        <end position="771"/>
    </location>
</feature>
<dbReference type="InterPro" id="IPR011044">
    <property type="entry name" value="Quino_amine_DH_bsu"/>
</dbReference>
<feature type="repeat" description="WD" evidence="3">
    <location>
        <begin position="452"/>
        <end position="483"/>
    </location>
</feature>
<keyword evidence="4" id="KW-0812">Transmembrane</keyword>
<dbReference type="SMART" id="SM00320">
    <property type="entry name" value="WD40"/>
    <property type="match status" value="12"/>
</dbReference>
<dbReference type="PANTHER" id="PTHR22847:SF637">
    <property type="entry name" value="WD REPEAT DOMAIN 5B"/>
    <property type="match status" value="1"/>
</dbReference>
<evidence type="ECO:0000313" key="7">
    <source>
        <dbReference type="Proteomes" id="UP001171945"/>
    </source>
</evidence>
<organism evidence="6 7">
    <name type="scientific">Candidatus Marithioploca araucensis</name>
    <dbReference type="NCBI Taxonomy" id="70273"/>
    <lineage>
        <taxon>Bacteria</taxon>
        <taxon>Pseudomonadati</taxon>
        <taxon>Pseudomonadota</taxon>
        <taxon>Gammaproteobacteria</taxon>
        <taxon>Thiotrichales</taxon>
        <taxon>Thiotrichaceae</taxon>
        <taxon>Candidatus Marithioploca</taxon>
    </lineage>
</organism>
<comment type="caution">
    <text evidence="6">The sequence shown here is derived from an EMBL/GenBank/DDBJ whole genome shotgun (WGS) entry which is preliminary data.</text>
</comment>
<keyword evidence="7" id="KW-1185">Reference proteome</keyword>
<feature type="repeat" description="WD" evidence="3">
    <location>
        <begin position="484"/>
        <end position="525"/>
    </location>
</feature>
<name>A0ABT7VQR4_9GAMM</name>
<feature type="repeat" description="WD" evidence="3">
    <location>
        <begin position="653"/>
        <end position="694"/>
    </location>
</feature>
<dbReference type="PANTHER" id="PTHR22847">
    <property type="entry name" value="WD40 REPEAT PROTEIN"/>
    <property type="match status" value="1"/>
</dbReference>
<feature type="domain" description="Novel STAND NTPase 1" evidence="5">
    <location>
        <begin position="1"/>
        <end position="149"/>
    </location>
</feature>
<dbReference type="InterPro" id="IPR015943">
    <property type="entry name" value="WD40/YVTN_repeat-like_dom_sf"/>
</dbReference>
<protein>
    <recommendedName>
        <fullName evidence="5">Novel STAND NTPase 1 domain-containing protein</fullName>
    </recommendedName>
</protein>
<dbReference type="EMBL" id="JAUCGM010000035">
    <property type="protein sequence ID" value="MDM8562000.1"/>
    <property type="molecule type" value="Genomic_DNA"/>
</dbReference>
<dbReference type="InterPro" id="IPR020472">
    <property type="entry name" value="WD40_PAC1"/>
</dbReference>
<evidence type="ECO:0000313" key="6">
    <source>
        <dbReference type="EMBL" id="MDM8562000.1"/>
    </source>
</evidence>
<keyword evidence="2" id="KW-0677">Repeat</keyword>
<accession>A0ABT7VQR4</accession>
<keyword evidence="1 3" id="KW-0853">WD repeat</keyword>
<keyword evidence="4" id="KW-1133">Transmembrane helix</keyword>
<evidence type="ECO:0000256" key="1">
    <source>
        <dbReference type="ARBA" id="ARBA00022574"/>
    </source>
</evidence>
<feature type="non-terminal residue" evidence="6">
    <location>
        <position position="1"/>
    </location>
</feature>
<dbReference type="SUPFAM" id="SSF50969">
    <property type="entry name" value="YVTN repeat-like/Quinoprotein amine dehydrogenase"/>
    <property type="match status" value="1"/>
</dbReference>
<dbReference type="InterPro" id="IPR001680">
    <property type="entry name" value="WD40_rpt"/>
</dbReference>
<evidence type="ECO:0000256" key="4">
    <source>
        <dbReference type="SAM" id="Phobius"/>
    </source>
</evidence>
<dbReference type="PROSITE" id="PS50082">
    <property type="entry name" value="WD_REPEATS_2"/>
    <property type="match status" value="6"/>
</dbReference>
<gene>
    <name evidence="6" type="ORF">QUF54_01440</name>
</gene>
<reference evidence="6" key="1">
    <citation type="submission" date="2023-06" db="EMBL/GenBank/DDBJ databases">
        <title>Uncultivated large filamentous bacteria from sulfidic sediments reveal new species and different genomic features in energy metabolism and defense.</title>
        <authorList>
            <person name="Fonseca A."/>
        </authorList>
    </citation>
    <scope>NUCLEOTIDE SEQUENCE</scope>
    <source>
        <strain evidence="6">HSG4</strain>
    </source>
</reference>
<feature type="repeat" description="WD" evidence="3">
    <location>
        <begin position="824"/>
        <end position="865"/>
    </location>
</feature>
<feature type="transmembrane region" description="Helical" evidence="4">
    <location>
        <begin position="203"/>
        <end position="225"/>
    </location>
</feature>
<dbReference type="InterPro" id="IPR049052">
    <property type="entry name" value="nSTAND1"/>
</dbReference>